<dbReference type="GeneID" id="65403545"/>
<dbReference type="Pfam" id="PF03725">
    <property type="entry name" value="RNase_PH_C"/>
    <property type="match status" value="2"/>
</dbReference>
<dbReference type="CDD" id="cd02393">
    <property type="entry name" value="KH-I_PNPase"/>
    <property type="match status" value="1"/>
</dbReference>
<dbReference type="InterPro" id="IPR015848">
    <property type="entry name" value="PNPase_PH_RNA-bd_bac/org-type"/>
</dbReference>
<comment type="catalytic activity">
    <reaction evidence="9">
        <text>RNA(n+1) + phosphate = RNA(n) + a ribonucleoside 5'-diphosphate</text>
        <dbReference type="Rhea" id="RHEA:22096"/>
        <dbReference type="Rhea" id="RHEA-COMP:14527"/>
        <dbReference type="Rhea" id="RHEA-COMP:17342"/>
        <dbReference type="ChEBI" id="CHEBI:43474"/>
        <dbReference type="ChEBI" id="CHEBI:57930"/>
        <dbReference type="ChEBI" id="CHEBI:140395"/>
        <dbReference type="EC" id="2.7.7.8"/>
    </reaction>
</comment>
<dbReference type="Pfam" id="PF03726">
    <property type="entry name" value="PNPase"/>
    <property type="match status" value="1"/>
</dbReference>
<dbReference type="SUPFAM" id="SSF55666">
    <property type="entry name" value="Ribonuclease PH domain 2-like"/>
    <property type="match status" value="2"/>
</dbReference>
<evidence type="ECO:0000256" key="1">
    <source>
        <dbReference type="ARBA" id="ARBA00004496"/>
    </source>
</evidence>
<feature type="binding site" evidence="9">
    <location>
        <position position="493"/>
    </location>
    <ligand>
        <name>Mg(2+)</name>
        <dbReference type="ChEBI" id="CHEBI:18420"/>
    </ligand>
</feature>
<dbReference type="InterPro" id="IPR004088">
    <property type="entry name" value="KH_dom_type_1"/>
</dbReference>
<organism evidence="11 12">
    <name type="scientific">Cytobacillus oceanisediminis</name>
    <dbReference type="NCBI Taxonomy" id="665099"/>
    <lineage>
        <taxon>Bacteria</taxon>
        <taxon>Bacillati</taxon>
        <taxon>Bacillota</taxon>
        <taxon>Bacilli</taxon>
        <taxon>Bacillales</taxon>
        <taxon>Bacillaceae</taxon>
        <taxon>Cytobacillus</taxon>
    </lineage>
</organism>
<dbReference type="NCBIfam" id="NF008805">
    <property type="entry name" value="PRK11824.1"/>
    <property type="match status" value="1"/>
</dbReference>
<dbReference type="InterPro" id="IPR012340">
    <property type="entry name" value="NA-bd_OB-fold"/>
</dbReference>
<dbReference type="HAMAP" id="MF_01595">
    <property type="entry name" value="PNPase"/>
    <property type="match status" value="1"/>
</dbReference>
<keyword evidence="4 9" id="KW-0808">Transferase</keyword>
<feature type="domain" description="S1 motif" evidence="10">
    <location>
        <begin position="623"/>
        <end position="691"/>
    </location>
</feature>
<evidence type="ECO:0000313" key="12">
    <source>
        <dbReference type="Proteomes" id="UP000318667"/>
    </source>
</evidence>
<dbReference type="AlphaFoldDB" id="A0A562JWQ8"/>
<dbReference type="GO" id="GO:0005829">
    <property type="term" value="C:cytosol"/>
    <property type="evidence" value="ECO:0007669"/>
    <property type="project" value="UniProtKB-ARBA"/>
</dbReference>
<dbReference type="Gene3D" id="3.30.230.70">
    <property type="entry name" value="GHMP Kinase, N-terminal domain"/>
    <property type="match status" value="2"/>
</dbReference>
<keyword evidence="8 9" id="KW-0694">RNA-binding</keyword>
<dbReference type="Pfam" id="PF00013">
    <property type="entry name" value="KH_1"/>
    <property type="match status" value="1"/>
</dbReference>
<dbReference type="InterPro" id="IPR004087">
    <property type="entry name" value="KH_dom"/>
</dbReference>
<dbReference type="FunFam" id="3.30.230.70:FF:000001">
    <property type="entry name" value="Polyribonucleotide nucleotidyltransferase"/>
    <property type="match status" value="1"/>
</dbReference>
<dbReference type="EMBL" id="VLKI01000005">
    <property type="protein sequence ID" value="TWH87403.1"/>
    <property type="molecule type" value="Genomic_DNA"/>
</dbReference>
<dbReference type="Pfam" id="PF00575">
    <property type="entry name" value="S1"/>
    <property type="match status" value="1"/>
</dbReference>
<comment type="subcellular location">
    <subcellularLocation>
        <location evidence="1 9">Cytoplasm</location>
    </subcellularLocation>
</comment>
<keyword evidence="7 9" id="KW-0460">Magnesium</keyword>
<dbReference type="Proteomes" id="UP000318667">
    <property type="component" value="Unassembled WGS sequence"/>
</dbReference>
<dbReference type="PANTHER" id="PTHR11252">
    <property type="entry name" value="POLYRIBONUCLEOTIDE NUCLEOTIDYLTRANSFERASE"/>
    <property type="match status" value="1"/>
</dbReference>
<accession>A0A562JWQ8</accession>
<dbReference type="GO" id="GO:0006396">
    <property type="term" value="P:RNA processing"/>
    <property type="evidence" value="ECO:0007669"/>
    <property type="project" value="InterPro"/>
</dbReference>
<dbReference type="SUPFAM" id="SSF54791">
    <property type="entry name" value="Eukaryotic type KH-domain (KH-domain type I)"/>
    <property type="match status" value="1"/>
</dbReference>
<dbReference type="OrthoDB" id="9804305at2"/>
<evidence type="ECO:0000256" key="9">
    <source>
        <dbReference type="HAMAP-Rule" id="MF_01595"/>
    </source>
</evidence>
<dbReference type="InterPro" id="IPR020568">
    <property type="entry name" value="Ribosomal_Su5_D2-typ_SF"/>
</dbReference>
<dbReference type="FunFam" id="2.40.50.140:FF:000023">
    <property type="entry name" value="Polyribonucleotide nucleotidyltransferase"/>
    <property type="match status" value="1"/>
</dbReference>
<dbReference type="GO" id="GO:0003723">
    <property type="term" value="F:RNA binding"/>
    <property type="evidence" value="ECO:0007669"/>
    <property type="project" value="UniProtKB-UniRule"/>
</dbReference>
<evidence type="ECO:0000313" key="11">
    <source>
        <dbReference type="EMBL" id="TWH87403.1"/>
    </source>
</evidence>
<keyword evidence="12" id="KW-1185">Reference proteome</keyword>
<dbReference type="CDD" id="cd11363">
    <property type="entry name" value="RNase_PH_PNPase_1"/>
    <property type="match status" value="1"/>
</dbReference>
<dbReference type="PANTHER" id="PTHR11252:SF0">
    <property type="entry name" value="POLYRIBONUCLEOTIDE NUCLEOTIDYLTRANSFERASE 1, MITOCHONDRIAL"/>
    <property type="match status" value="1"/>
</dbReference>
<dbReference type="Pfam" id="PF01138">
    <property type="entry name" value="RNase_PH"/>
    <property type="match status" value="2"/>
</dbReference>
<dbReference type="InterPro" id="IPR012162">
    <property type="entry name" value="PNPase"/>
</dbReference>
<proteinExistence type="inferred from homology"/>
<comment type="caution">
    <text evidence="11">The sequence shown here is derived from an EMBL/GenBank/DDBJ whole genome shotgun (WGS) entry which is preliminary data.</text>
</comment>
<dbReference type="InterPro" id="IPR036612">
    <property type="entry name" value="KH_dom_type_1_sf"/>
</dbReference>
<evidence type="ECO:0000256" key="4">
    <source>
        <dbReference type="ARBA" id="ARBA00022679"/>
    </source>
</evidence>
<dbReference type="SUPFAM" id="SSF50249">
    <property type="entry name" value="Nucleic acid-binding proteins"/>
    <property type="match status" value="1"/>
</dbReference>
<dbReference type="FunFam" id="3.30.1370.10:FF:000001">
    <property type="entry name" value="Polyribonucleotide nucleotidyltransferase"/>
    <property type="match status" value="1"/>
</dbReference>
<dbReference type="PIRSF" id="PIRSF005499">
    <property type="entry name" value="PNPase"/>
    <property type="match status" value="1"/>
</dbReference>
<dbReference type="NCBIfam" id="TIGR03591">
    <property type="entry name" value="polynuc_phos"/>
    <property type="match status" value="1"/>
</dbReference>
<dbReference type="InterPro" id="IPR001247">
    <property type="entry name" value="ExoRNase_PH_dom1"/>
</dbReference>
<dbReference type="CDD" id="cd11364">
    <property type="entry name" value="RNase_PH_PNPase_2"/>
    <property type="match status" value="1"/>
</dbReference>
<name>A0A562JWQ8_9BACI</name>
<dbReference type="PROSITE" id="PS50084">
    <property type="entry name" value="KH_TYPE_1"/>
    <property type="match status" value="1"/>
</dbReference>
<evidence type="ECO:0000256" key="7">
    <source>
        <dbReference type="ARBA" id="ARBA00022842"/>
    </source>
</evidence>
<keyword evidence="6 9" id="KW-0479">Metal-binding</keyword>
<keyword evidence="3 9" id="KW-0963">Cytoplasm</keyword>
<dbReference type="SMART" id="SM00322">
    <property type="entry name" value="KH"/>
    <property type="match status" value="1"/>
</dbReference>
<dbReference type="InterPro" id="IPR036345">
    <property type="entry name" value="ExoRNase_PH_dom2_sf"/>
</dbReference>
<evidence type="ECO:0000259" key="10">
    <source>
        <dbReference type="PROSITE" id="PS50126"/>
    </source>
</evidence>
<evidence type="ECO:0000256" key="2">
    <source>
        <dbReference type="ARBA" id="ARBA00007404"/>
    </source>
</evidence>
<dbReference type="InterPro" id="IPR015847">
    <property type="entry name" value="ExoRNase_PH_dom2"/>
</dbReference>
<dbReference type="InterPro" id="IPR027408">
    <property type="entry name" value="PNPase/RNase_PH_dom_sf"/>
</dbReference>
<dbReference type="GO" id="GO:0006402">
    <property type="term" value="P:mRNA catabolic process"/>
    <property type="evidence" value="ECO:0007669"/>
    <property type="project" value="UniProtKB-UniRule"/>
</dbReference>
<dbReference type="EC" id="2.7.7.8" evidence="9"/>
<protein>
    <recommendedName>
        <fullName evidence="9">Polyribonucleotide nucleotidyltransferase</fullName>
        <ecNumber evidence="9">2.7.7.8</ecNumber>
    </recommendedName>
    <alternativeName>
        <fullName evidence="9">Polynucleotide phosphorylase</fullName>
        <shortName evidence="9">PNPase</shortName>
    </alternativeName>
</protein>
<evidence type="ECO:0000256" key="3">
    <source>
        <dbReference type="ARBA" id="ARBA00022490"/>
    </source>
</evidence>
<comment type="function">
    <text evidence="9">Involved in mRNA degradation. Catalyzes the phosphorolysis of single-stranded polyribonucleotides processively in the 3'- to 5'-direction.</text>
</comment>
<dbReference type="SUPFAM" id="SSF54211">
    <property type="entry name" value="Ribosomal protein S5 domain 2-like"/>
    <property type="match status" value="2"/>
</dbReference>
<dbReference type="InterPro" id="IPR003029">
    <property type="entry name" value="S1_domain"/>
</dbReference>
<dbReference type="GO" id="GO:0000175">
    <property type="term" value="F:3'-5'-RNA exonuclease activity"/>
    <property type="evidence" value="ECO:0007669"/>
    <property type="project" value="TreeGrafter"/>
</dbReference>
<reference evidence="11 12" key="1">
    <citation type="journal article" date="2015" name="Stand. Genomic Sci.">
        <title>Genomic Encyclopedia of Bacterial and Archaeal Type Strains, Phase III: the genomes of soil and plant-associated and newly described type strains.</title>
        <authorList>
            <person name="Whitman W.B."/>
            <person name="Woyke T."/>
            <person name="Klenk H.P."/>
            <person name="Zhou Y."/>
            <person name="Lilburn T.G."/>
            <person name="Beck B.J."/>
            <person name="De Vos P."/>
            <person name="Vandamme P."/>
            <person name="Eisen J.A."/>
            <person name="Garrity G."/>
            <person name="Hugenholtz P."/>
            <person name="Kyrpides N.C."/>
        </authorList>
    </citation>
    <scope>NUCLEOTIDE SEQUENCE [LARGE SCALE GENOMIC DNA]</scope>
    <source>
        <strain evidence="11 12">CGMCC 1.10115</strain>
    </source>
</reference>
<gene>
    <name evidence="9" type="primary">pnp</name>
    <name evidence="11" type="ORF">IQ19_02353</name>
</gene>
<evidence type="ECO:0000256" key="5">
    <source>
        <dbReference type="ARBA" id="ARBA00022695"/>
    </source>
</evidence>
<keyword evidence="5 9" id="KW-0548">Nucleotidyltransferase</keyword>
<evidence type="ECO:0000256" key="6">
    <source>
        <dbReference type="ARBA" id="ARBA00022723"/>
    </source>
</evidence>
<dbReference type="PROSITE" id="PS50126">
    <property type="entry name" value="S1"/>
    <property type="match status" value="1"/>
</dbReference>
<dbReference type="SMART" id="SM00316">
    <property type="entry name" value="S1"/>
    <property type="match status" value="1"/>
</dbReference>
<evidence type="ECO:0000256" key="8">
    <source>
        <dbReference type="ARBA" id="ARBA00022884"/>
    </source>
</evidence>
<dbReference type="GO" id="GO:0004654">
    <property type="term" value="F:polyribonucleotide nucleotidyltransferase activity"/>
    <property type="evidence" value="ECO:0007669"/>
    <property type="project" value="UniProtKB-UniRule"/>
</dbReference>
<feature type="binding site" evidence="9">
    <location>
        <position position="487"/>
    </location>
    <ligand>
        <name>Mg(2+)</name>
        <dbReference type="ChEBI" id="CHEBI:18420"/>
    </ligand>
</feature>
<dbReference type="GO" id="GO:0000287">
    <property type="term" value="F:magnesium ion binding"/>
    <property type="evidence" value="ECO:0007669"/>
    <property type="project" value="UniProtKB-UniRule"/>
</dbReference>
<dbReference type="FunFam" id="3.30.230.70:FF:000002">
    <property type="entry name" value="Polyribonucleotide nucleotidyltransferase"/>
    <property type="match status" value="1"/>
</dbReference>
<dbReference type="RefSeq" id="WP_144542538.1">
    <property type="nucleotide sequence ID" value="NZ_CBCSDC010000002.1"/>
</dbReference>
<comment type="cofactor">
    <cofactor evidence="9">
        <name>Mg(2+)</name>
        <dbReference type="ChEBI" id="CHEBI:18420"/>
    </cofactor>
</comment>
<dbReference type="Gene3D" id="3.30.1370.10">
    <property type="entry name" value="K Homology domain, type 1"/>
    <property type="match status" value="1"/>
</dbReference>
<comment type="similarity">
    <text evidence="2 9">Belongs to the polyribonucleotide nucleotidyltransferase family.</text>
</comment>
<dbReference type="Gene3D" id="2.40.50.140">
    <property type="entry name" value="Nucleic acid-binding proteins"/>
    <property type="match status" value="1"/>
</dbReference>
<sequence length="706" mass="77536">MGQDKHVYSLDWAGRKLTVEIGQLAKQANGAALVRYGDTVVLSTATASKEPKNLDFFPLTVNYEERLYAVGKIPGGFIKREGRPSEKAILASRLIDRPIRPLFADGFRNDVQVVSMVMSVDQNCSSEMAAMFGSSLALCVSDIPFGGPIAGVSVGRIDGEFIINPSVDQAEKSDISLVVAGTKDAINMVEAGAEEVPEEIMLEAIMFGHEEIKRLIAFQEEIAAEIGKEKMEVVLYQVDQDLEAEVRGICEKDMIAAIQVQEKHAREAAIKAVKEEITAKYEAEEADDDKLKQIKQILDKIVKAEVRRLITEDKVRPDGRGLDVIRPLSSEVDLLPRTHGSGLFTRGQTQALSICTLGALGDVQILDGLGIEEEKRFMHHYNFPNFSVGETGPIRGPGRREIGHGALGERALEPIIPSEKDFPYTIRLVSEVLESNGSTSQASICASTLAMMDAGVPIKAPVAGIAMGLIKSGEHYSILTDIQGMEDHLGDMDFKVAGTSKGVTALQMDIKIEGLSREILEEALQQAKKGRMQILDSMLSTIEQPRNELSKYAPKILMMSINPDKIRDVIGPSGKQINKIIEETGVKIDIEQDGTVFISSVDEAMNQQAKKIIEDIVREVEVGQMYLGKVKRIEKFGAFVEIFSGKDGLVHISELAEERVGKVEDVVSIGDELLVKVTEIDKQGRVNLSRKAVLREQREQKEKAQQ</sequence>
<dbReference type="CDD" id="cd04472">
    <property type="entry name" value="S1_PNPase"/>
    <property type="match status" value="1"/>
</dbReference>